<proteinExistence type="predicted"/>
<feature type="transmembrane region" description="Helical" evidence="1">
    <location>
        <begin position="481"/>
        <end position="503"/>
    </location>
</feature>
<name>A0AAU9W7C7_9CNID</name>
<evidence type="ECO:0000256" key="1">
    <source>
        <dbReference type="SAM" id="Phobius"/>
    </source>
</evidence>
<evidence type="ECO:0000313" key="4">
    <source>
        <dbReference type="Proteomes" id="UP001159428"/>
    </source>
</evidence>
<dbReference type="PROSITE" id="PS01186">
    <property type="entry name" value="EGF_2"/>
    <property type="match status" value="1"/>
</dbReference>
<feature type="transmembrane region" description="Helical" evidence="1">
    <location>
        <begin position="216"/>
        <end position="239"/>
    </location>
</feature>
<feature type="transmembrane region" description="Helical" evidence="1">
    <location>
        <begin position="72"/>
        <end position="95"/>
    </location>
</feature>
<feature type="transmembrane region" description="Helical" evidence="1">
    <location>
        <begin position="321"/>
        <end position="342"/>
    </location>
</feature>
<dbReference type="GO" id="GO:0016020">
    <property type="term" value="C:membrane"/>
    <property type="evidence" value="ECO:0007669"/>
    <property type="project" value="InterPro"/>
</dbReference>
<dbReference type="PANTHER" id="PTHR36178:SF1">
    <property type="entry name" value="SODIUM_GLUTAMATE SYMPORTER"/>
    <property type="match status" value="1"/>
</dbReference>
<keyword evidence="1" id="KW-0812">Transmembrane</keyword>
<dbReference type="Pfam" id="PF03616">
    <property type="entry name" value="Glt_symporter"/>
    <property type="match status" value="1"/>
</dbReference>
<dbReference type="EMBL" id="CALNXJ010000008">
    <property type="protein sequence ID" value="CAH3045313.1"/>
    <property type="molecule type" value="Genomic_DNA"/>
</dbReference>
<dbReference type="GO" id="GO:0015501">
    <property type="term" value="F:glutamate:sodium symporter activity"/>
    <property type="evidence" value="ECO:0007669"/>
    <property type="project" value="InterPro"/>
</dbReference>
<feature type="transmembrane region" description="Helical" evidence="1">
    <location>
        <begin position="388"/>
        <end position="411"/>
    </location>
</feature>
<gene>
    <name evidence="3" type="ORF">PMEA_00033496</name>
</gene>
<dbReference type="InterPro" id="IPR000742">
    <property type="entry name" value="EGF"/>
</dbReference>
<comment type="caution">
    <text evidence="3">The sequence shown here is derived from an EMBL/GenBank/DDBJ whole genome shotgun (WGS) entry which is preliminary data.</text>
</comment>
<organism evidence="3 4">
    <name type="scientific">Pocillopora meandrina</name>
    <dbReference type="NCBI Taxonomy" id="46732"/>
    <lineage>
        <taxon>Eukaryota</taxon>
        <taxon>Metazoa</taxon>
        <taxon>Cnidaria</taxon>
        <taxon>Anthozoa</taxon>
        <taxon>Hexacorallia</taxon>
        <taxon>Scleractinia</taxon>
        <taxon>Astrocoeniina</taxon>
        <taxon>Pocilloporidae</taxon>
        <taxon>Pocillopora</taxon>
    </lineage>
</organism>
<sequence length="553" mass="59833">MTCNVSETDSCGEGGICVSSVVNVSSCYCSEGYVFNDSGLCEVPRIPMAYSAVASFCWLCFLLVLGKFLRLYVWFFQQLYLPASVIGGIIGLVVLQVARLDQSVSQFMALNFTRGWYNLAGFLINIVFSSLFLGTQIPNVKVIWTQAGPQLMYGMIIAWGQWIVALVVTGALLMPVFGVSPLFATILPVGFAGGHGTAGGLTPTYKTLGFPNGGDFGLASATLGLVFSVICGVMWVNIATHRGWVKQERIDASKEVKISIRGVYAVESRPSAGVQTVRASSIDVLAFHLAVLGIAMLIGYGLKQVLIVIESTSQKLKDLNFLSGIPLFPLCMAGGIIIQLAVEKIQRINELIDASLMERIASTSLDFLVTSAIATVDVSAVAVDIAPLLILCTCGFIWNFVMLGCVSRFLLPNHWFERAIADFGMNTGVIATGLILLRMVDPECRTPVPADFAFKQLLHSPFMGGGIWTCLALPLLSVLNIWVVTVIAAAVFSLWLLSFFFYFRKHYTETCGCGLCAEEKPTSFSNQVGYGGLQEMGSQEMNGVCVEDENGDK</sequence>
<accession>A0AAU9W7C7</accession>
<reference evidence="3 4" key="1">
    <citation type="submission" date="2022-05" db="EMBL/GenBank/DDBJ databases">
        <authorList>
            <consortium name="Genoscope - CEA"/>
            <person name="William W."/>
        </authorList>
    </citation>
    <scope>NUCLEOTIDE SEQUENCE [LARGE SCALE GENOMIC DNA]</scope>
</reference>
<feature type="transmembrane region" description="Helical" evidence="1">
    <location>
        <begin position="48"/>
        <end position="65"/>
    </location>
</feature>
<feature type="transmembrane region" description="Helical" evidence="1">
    <location>
        <begin position="423"/>
        <end position="440"/>
    </location>
</feature>
<feature type="transmembrane region" description="Helical" evidence="1">
    <location>
        <begin position="156"/>
        <end position="177"/>
    </location>
</feature>
<dbReference type="GO" id="GO:0015813">
    <property type="term" value="P:L-glutamate transmembrane transport"/>
    <property type="evidence" value="ECO:0007669"/>
    <property type="project" value="InterPro"/>
</dbReference>
<keyword evidence="4" id="KW-1185">Reference proteome</keyword>
<evidence type="ECO:0000313" key="3">
    <source>
        <dbReference type="EMBL" id="CAH3045313.1"/>
    </source>
</evidence>
<keyword evidence="1" id="KW-1133">Transmembrane helix</keyword>
<evidence type="ECO:0000259" key="2">
    <source>
        <dbReference type="PROSITE" id="PS01186"/>
    </source>
</evidence>
<dbReference type="Proteomes" id="UP001159428">
    <property type="component" value="Unassembled WGS sequence"/>
</dbReference>
<keyword evidence="1" id="KW-0472">Membrane</keyword>
<feature type="domain" description="EGF-like" evidence="2">
    <location>
        <begin position="27"/>
        <end position="41"/>
    </location>
</feature>
<dbReference type="InterPro" id="IPR004445">
    <property type="entry name" value="GltS"/>
</dbReference>
<protein>
    <recommendedName>
        <fullName evidence="2">EGF-like domain-containing protein</fullName>
    </recommendedName>
</protein>
<dbReference type="PANTHER" id="PTHR36178">
    <property type="entry name" value="SLR0625 PROTEIN"/>
    <property type="match status" value="1"/>
</dbReference>
<dbReference type="AlphaFoldDB" id="A0AAU9W7C7"/>
<feature type="transmembrane region" description="Helical" evidence="1">
    <location>
        <begin position="115"/>
        <end position="135"/>
    </location>
</feature>
<feature type="transmembrane region" description="Helical" evidence="1">
    <location>
        <begin position="285"/>
        <end position="309"/>
    </location>
</feature>